<dbReference type="AlphaFoldDB" id="A0A4Z2GU64"/>
<dbReference type="Proteomes" id="UP000314294">
    <property type="component" value="Unassembled WGS sequence"/>
</dbReference>
<gene>
    <name evidence="2" type="ORF">EYF80_032641</name>
</gene>
<keyword evidence="3" id="KW-1185">Reference proteome</keyword>
<reference evidence="2 3" key="1">
    <citation type="submission" date="2019-03" db="EMBL/GenBank/DDBJ databases">
        <title>First draft genome of Liparis tanakae, snailfish: a comprehensive survey of snailfish specific genes.</title>
        <authorList>
            <person name="Kim W."/>
            <person name="Song I."/>
            <person name="Jeong J.-H."/>
            <person name="Kim D."/>
            <person name="Kim S."/>
            <person name="Ryu S."/>
            <person name="Song J.Y."/>
            <person name="Lee S.K."/>
        </authorList>
    </citation>
    <scope>NUCLEOTIDE SEQUENCE [LARGE SCALE GENOMIC DNA]</scope>
    <source>
        <tissue evidence="2">Muscle</tissue>
    </source>
</reference>
<feature type="region of interest" description="Disordered" evidence="1">
    <location>
        <begin position="88"/>
        <end position="107"/>
    </location>
</feature>
<sequence length="107" mass="11821">MEFPERASSRCRGVMRLNGTPLDSRVHQRGLSGRDGHCEASARWLRRVDSLPPFVEHGTEHLDVTRARPARCGTLEHFQSLGGKTFFSHHHSGAEAGGSASGARFKR</sequence>
<evidence type="ECO:0000313" key="3">
    <source>
        <dbReference type="Proteomes" id="UP000314294"/>
    </source>
</evidence>
<evidence type="ECO:0000256" key="1">
    <source>
        <dbReference type="SAM" id="MobiDB-lite"/>
    </source>
</evidence>
<name>A0A4Z2GU64_9TELE</name>
<proteinExistence type="predicted"/>
<protein>
    <submittedName>
        <fullName evidence="2">Uncharacterized protein</fullName>
    </submittedName>
</protein>
<dbReference type="EMBL" id="SRLO01000412">
    <property type="protein sequence ID" value="TNN57138.1"/>
    <property type="molecule type" value="Genomic_DNA"/>
</dbReference>
<organism evidence="2 3">
    <name type="scientific">Liparis tanakae</name>
    <name type="common">Tanaka's snailfish</name>
    <dbReference type="NCBI Taxonomy" id="230148"/>
    <lineage>
        <taxon>Eukaryota</taxon>
        <taxon>Metazoa</taxon>
        <taxon>Chordata</taxon>
        <taxon>Craniata</taxon>
        <taxon>Vertebrata</taxon>
        <taxon>Euteleostomi</taxon>
        <taxon>Actinopterygii</taxon>
        <taxon>Neopterygii</taxon>
        <taxon>Teleostei</taxon>
        <taxon>Neoteleostei</taxon>
        <taxon>Acanthomorphata</taxon>
        <taxon>Eupercaria</taxon>
        <taxon>Perciformes</taxon>
        <taxon>Cottioidei</taxon>
        <taxon>Cottales</taxon>
        <taxon>Liparidae</taxon>
        <taxon>Liparis</taxon>
    </lineage>
</organism>
<accession>A0A4Z2GU64</accession>
<evidence type="ECO:0000313" key="2">
    <source>
        <dbReference type="EMBL" id="TNN57138.1"/>
    </source>
</evidence>
<comment type="caution">
    <text evidence="2">The sequence shown here is derived from an EMBL/GenBank/DDBJ whole genome shotgun (WGS) entry which is preliminary data.</text>
</comment>